<dbReference type="EMBL" id="CAJVPK010000404">
    <property type="protein sequence ID" value="CAG8505967.1"/>
    <property type="molecule type" value="Genomic_DNA"/>
</dbReference>
<dbReference type="AlphaFoldDB" id="A0A9N8ZSN4"/>
<name>A0A9N8ZSN4_9GLOM</name>
<proteinExistence type="predicted"/>
<sequence>MTTLISSMKYEPSVIDLTTFQETESEKHILESTCSAILRTLTKRSCTILAQMGSTVRAALDINSIFNMNTNQQIPTNQSSPD</sequence>
<dbReference type="Proteomes" id="UP000789706">
    <property type="component" value="Unassembled WGS sequence"/>
</dbReference>
<evidence type="ECO:0000313" key="1">
    <source>
        <dbReference type="EMBL" id="CAG8505967.1"/>
    </source>
</evidence>
<organism evidence="1 2">
    <name type="scientific">Diversispora eburnea</name>
    <dbReference type="NCBI Taxonomy" id="1213867"/>
    <lineage>
        <taxon>Eukaryota</taxon>
        <taxon>Fungi</taxon>
        <taxon>Fungi incertae sedis</taxon>
        <taxon>Mucoromycota</taxon>
        <taxon>Glomeromycotina</taxon>
        <taxon>Glomeromycetes</taxon>
        <taxon>Diversisporales</taxon>
        <taxon>Diversisporaceae</taxon>
        <taxon>Diversispora</taxon>
    </lineage>
</organism>
<evidence type="ECO:0000313" key="2">
    <source>
        <dbReference type="Proteomes" id="UP000789706"/>
    </source>
</evidence>
<protein>
    <submittedName>
        <fullName evidence="1">4439_t:CDS:1</fullName>
    </submittedName>
</protein>
<accession>A0A9N8ZSN4</accession>
<reference evidence="1" key="1">
    <citation type="submission" date="2021-06" db="EMBL/GenBank/DDBJ databases">
        <authorList>
            <person name="Kallberg Y."/>
            <person name="Tangrot J."/>
            <person name="Rosling A."/>
        </authorList>
    </citation>
    <scope>NUCLEOTIDE SEQUENCE</scope>
    <source>
        <strain evidence="1">AZ414A</strain>
    </source>
</reference>
<comment type="caution">
    <text evidence="1">The sequence shown here is derived from an EMBL/GenBank/DDBJ whole genome shotgun (WGS) entry which is preliminary data.</text>
</comment>
<gene>
    <name evidence="1" type="ORF">DEBURN_LOCUS4925</name>
</gene>
<keyword evidence="2" id="KW-1185">Reference proteome</keyword>